<dbReference type="Pfam" id="PF00535">
    <property type="entry name" value="Glycos_transf_2"/>
    <property type="match status" value="1"/>
</dbReference>
<dbReference type="EMBL" id="FLUQ01000002">
    <property type="protein sequence ID" value="SBW03827.1"/>
    <property type="molecule type" value="Genomic_DNA"/>
</dbReference>
<organism evidence="2">
    <name type="scientific">uncultured delta proteobacterium</name>
    <dbReference type="NCBI Taxonomy" id="34034"/>
    <lineage>
        <taxon>Bacteria</taxon>
        <taxon>Deltaproteobacteria</taxon>
        <taxon>environmental samples</taxon>
    </lineage>
</organism>
<protein>
    <recommendedName>
        <fullName evidence="1">Glycosyltransferase 2-like domain-containing protein</fullName>
    </recommendedName>
</protein>
<dbReference type="GO" id="GO:0016758">
    <property type="term" value="F:hexosyltransferase activity"/>
    <property type="evidence" value="ECO:0007669"/>
    <property type="project" value="UniProtKB-ARBA"/>
</dbReference>
<name>A0A212JWP7_9DELT</name>
<evidence type="ECO:0000259" key="1">
    <source>
        <dbReference type="Pfam" id="PF00535"/>
    </source>
</evidence>
<dbReference type="InterPro" id="IPR001173">
    <property type="entry name" value="Glyco_trans_2-like"/>
</dbReference>
<dbReference type="AlphaFoldDB" id="A0A212JWP7"/>
<dbReference type="Gene3D" id="3.90.550.10">
    <property type="entry name" value="Spore Coat Polysaccharide Biosynthesis Protein SpsA, Chain A"/>
    <property type="match status" value="1"/>
</dbReference>
<evidence type="ECO:0000313" key="2">
    <source>
        <dbReference type="EMBL" id="SBW03827.1"/>
    </source>
</evidence>
<dbReference type="PANTHER" id="PTHR22916">
    <property type="entry name" value="GLYCOSYLTRANSFERASE"/>
    <property type="match status" value="1"/>
</dbReference>
<dbReference type="PANTHER" id="PTHR22916:SF3">
    <property type="entry name" value="UDP-GLCNAC:BETAGAL BETA-1,3-N-ACETYLGLUCOSAMINYLTRANSFERASE-LIKE PROTEIN 1"/>
    <property type="match status" value="1"/>
</dbReference>
<dbReference type="InterPro" id="IPR029044">
    <property type="entry name" value="Nucleotide-diphossugar_trans"/>
</dbReference>
<dbReference type="SUPFAM" id="SSF53448">
    <property type="entry name" value="Nucleotide-diphospho-sugar transferases"/>
    <property type="match status" value="1"/>
</dbReference>
<sequence>MNPERVVFFVNSQALRRWLEPALAAKGIPCIWRIMNHMRAARAGEPADAWLRQPVVTVPLALQSLPRVCDFFRERAPRADIRIFFAPGAPWLDAEARCATILTVGHSRHLQALLAETLHSDSINGCLDRLYTDFGRERVSVFKGWEESCAPAALLHAFFTETGLGSAEEAAALASSLVYPSAPRLDVLRFMEAINFLFTDAVTPHVFTWREQRAFLQGGTGAEHILSPTQRAQLLQRLLAAERKAPQHLEIIPFLEQELHKVEGEQDTLERCDDLRPENARRLAELLDPDFARWILNAPHKPEESRRFVSRVCLEAIRQVHGKGSAKPQAASRPKVSVLTLTYNHGKYIEETIKSVLMQETDFEVEHIILDNGSSDETAAIIQEYASTCKSIRPIIIPGPQEPHAVLWLFEAARTPYVAICEGDDYFTNPKKLQTQVDFLDDHPDCGLCFHPVRVVYEDDPSRERVHPRPEDLPHGLRQFYSLNDLIKGNIIQTNSVMYRWAFCHGLPVWFRYDLIPGDWYWHLLHAETGPIGFINTVMSVYRRHKEALYYLAEVDRLKHRYTVGLRELDFYDAVNEHFRHRFESIILDMTNGVFVDCALYCEQINDHSLLQEMADKYPRFTGHFLDSLDALDR</sequence>
<feature type="domain" description="Glycosyltransferase 2-like" evidence="1">
    <location>
        <begin position="337"/>
        <end position="491"/>
    </location>
</feature>
<gene>
    <name evidence="2" type="ORF">KL86DPRO_20210</name>
</gene>
<proteinExistence type="predicted"/>
<reference evidence="2" key="1">
    <citation type="submission" date="2016-04" db="EMBL/GenBank/DDBJ databases">
        <authorList>
            <person name="Evans L.H."/>
            <person name="Alamgir A."/>
            <person name="Owens N."/>
            <person name="Weber N.D."/>
            <person name="Virtaneva K."/>
            <person name="Barbian K."/>
            <person name="Babar A."/>
            <person name="Rosenke K."/>
        </authorList>
    </citation>
    <scope>NUCLEOTIDE SEQUENCE</scope>
    <source>
        <strain evidence="2">86</strain>
    </source>
</reference>
<accession>A0A212JWP7</accession>